<evidence type="ECO:0000313" key="13">
    <source>
        <dbReference type="Proteomes" id="UP000321947"/>
    </source>
</evidence>
<dbReference type="GO" id="GO:0046872">
    <property type="term" value="F:metal ion binding"/>
    <property type="evidence" value="ECO:0007669"/>
    <property type="project" value="UniProtKB-KW"/>
</dbReference>
<dbReference type="InterPro" id="IPR027806">
    <property type="entry name" value="HARBI1_dom"/>
</dbReference>
<proteinExistence type="inferred from homology"/>
<evidence type="ECO:0000256" key="7">
    <source>
        <dbReference type="ARBA" id="ARBA00023242"/>
    </source>
</evidence>
<keyword evidence="7" id="KW-0539">Nucleus</keyword>
<evidence type="ECO:0000256" key="1">
    <source>
        <dbReference type="ARBA" id="ARBA00001968"/>
    </source>
</evidence>
<evidence type="ECO:0000256" key="6">
    <source>
        <dbReference type="ARBA" id="ARBA00022801"/>
    </source>
</evidence>
<comment type="subcellular location">
    <subcellularLocation>
        <location evidence="2">Nucleus</location>
    </subcellularLocation>
</comment>
<keyword evidence="4" id="KW-0540">Nuclease</keyword>
<gene>
    <name evidence="11" type="ORF">E5676_scaffold242G001010</name>
    <name evidence="10" type="ORF">E6C27_scaffold93G00100</name>
</gene>
<accession>A0A5D3D8A6</accession>
<evidence type="ECO:0000313" key="12">
    <source>
        <dbReference type="Proteomes" id="UP000321393"/>
    </source>
</evidence>
<name>A0A5D3D8A6_CUCMM</name>
<protein>
    <submittedName>
        <fullName evidence="10 11">Nuclease HARBI1</fullName>
    </submittedName>
</protein>
<comment type="cofactor">
    <cofactor evidence="1">
        <name>a divalent metal cation</name>
        <dbReference type="ChEBI" id="CHEBI:60240"/>
    </cofactor>
</comment>
<feature type="region of interest" description="Disordered" evidence="8">
    <location>
        <begin position="226"/>
        <end position="248"/>
    </location>
</feature>
<dbReference type="PANTHER" id="PTHR22930">
    <property type="match status" value="1"/>
</dbReference>
<evidence type="ECO:0000313" key="10">
    <source>
        <dbReference type="EMBL" id="KAA0041554.1"/>
    </source>
</evidence>
<keyword evidence="5" id="KW-0479">Metal-binding</keyword>
<dbReference type="AlphaFoldDB" id="A0A5D3D8A6"/>
<dbReference type="InterPro" id="IPR045249">
    <property type="entry name" value="HARBI1-like"/>
</dbReference>
<evidence type="ECO:0000256" key="8">
    <source>
        <dbReference type="SAM" id="MobiDB-lite"/>
    </source>
</evidence>
<reference evidence="12 13" key="1">
    <citation type="submission" date="2019-08" db="EMBL/GenBank/DDBJ databases">
        <title>Draft genome sequences of two oriental melons (Cucumis melo L. var makuwa).</title>
        <authorList>
            <person name="Kwon S.-Y."/>
        </authorList>
    </citation>
    <scope>NUCLEOTIDE SEQUENCE [LARGE SCALE GENOMIC DNA]</scope>
    <source>
        <strain evidence="13">cv. Chang Bougi</strain>
        <strain evidence="12">cv. SW 3</strain>
        <tissue evidence="11">Leaf</tissue>
    </source>
</reference>
<dbReference type="EMBL" id="SSTE01016484">
    <property type="protein sequence ID" value="KAA0041554.1"/>
    <property type="molecule type" value="Genomic_DNA"/>
</dbReference>
<evidence type="ECO:0000256" key="4">
    <source>
        <dbReference type="ARBA" id="ARBA00022722"/>
    </source>
</evidence>
<evidence type="ECO:0000259" key="9">
    <source>
        <dbReference type="Pfam" id="PF13359"/>
    </source>
</evidence>
<comment type="caution">
    <text evidence="11">The sequence shown here is derived from an EMBL/GenBank/DDBJ whole genome shotgun (WGS) entry which is preliminary data.</text>
</comment>
<dbReference type="GO" id="GO:0005634">
    <property type="term" value="C:nucleus"/>
    <property type="evidence" value="ECO:0007669"/>
    <property type="project" value="UniProtKB-SubCell"/>
</dbReference>
<evidence type="ECO:0000256" key="5">
    <source>
        <dbReference type="ARBA" id="ARBA00022723"/>
    </source>
</evidence>
<keyword evidence="6" id="KW-0378">Hydrolase</keyword>
<dbReference type="PANTHER" id="PTHR22930:SF281">
    <property type="entry name" value="NUCLEASE"/>
    <property type="match status" value="1"/>
</dbReference>
<dbReference type="Proteomes" id="UP000321947">
    <property type="component" value="Unassembled WGS sequence"/>
</dbReference>
<feature type="domain" description="DDE Tnp4" evidence="9">
    <location>
        <begin position="31"/>
        <end position="89"/>
    </location>
</feature>
<dbReference type="GO" id="GO:0004518">
    <property type="term" value="F:nuclease activity"/>
    <property type="evidence" value="ECO:0007669"/>
    <property type="project" value="UniProtKB-KW"/>
</dbReference>
<dbReference type="Proteomes" id="UP000321393">
    <property type="component" value="Unassembled WGS sequence"/>
</dbReference>
<sequence length="248" mass="27668">MVIMFLYIFAHDVKNVSFKGSSCGQNCLGALDGTYIKVNVPASERARYRTRKGEMATNVLGVCDTKGDFVCVLADWEGSAANSRILRDAILKPNGLKGNATTYKNGVALRMHLQFFNMKHSSARDVIERAFGVLKSRMTTTSRLPKHSWMKEEETILVELIVFLHGELSYIFGKDRATGDWAETFGDTEPNDPTGYEAFAANAAHEMEFQAMYSQELDMSPDEVMGTRTTRASEGRHVSSKTKWKRGG</sequence>
<comment type="similarity">
    <text evidence="3">Belongs to the HARBI1 family.</text>
</comment>
<dbReference type="GO" id="GO:0016787">
    <property type="term" value="F:hydrolase activity"/>
    <property type="evidence" value="ECO:0007669"/>
    <property type="project" value="UniProtKB-KW"/>
</dbReference>
<dbReference type="OrthoDB" id="2430314at2759"/>
<feature type="compositionally biased region" description="Basic residues" evidence="8">
    <location>
        <begin position="238"/>
        <end position="248"/>
    </location>
</feature>
<evidence type="ECO:0000313" key="11">
    <source>
        <dbReference type="EMBL" id="TYK19700.1"/>
    </source>
</evidence>
<organism evidence="11 13">
    <name type="scientific">Cucumis melo var. makuwa</name>
    <name type="common">Oriental melon</name>
    <dbReference type="NCBI Taxonomy" id="1194695"/>
    <lineage>
        <taxon>Eukaryota</taxon>
        <taxon>Viridiplantae</taxon>
        <taxon>Streptophyta</taxon>
        <taxon>Embryophyta</taxon>
        <taxon>Tracheophyta</taxon>
        <taxon>Spermatophyta</taxon>
        <taxon>Magnoliopsida</taxon>
        <taxon>eudicotyledons</taxon>
        <taxon>Gunneridae</taxon>
        <taxon>Pentapetalae</taxon>
        <taxon>rosids</taxon>
        <taxon>fabids</taxon>
        <taxon>Cucurbitales</taxon>
        <taxon>Cucurbitaceae</taxon>
        <taxon>Benincaseae</taxon>
        <taxon>Cucumis</taxon>
    </lineage>
</organism>
<evidence type="ECO:0000256" key="2">
    <source>
        <dbReference type="ARBA" id="ARBA00004123"/>
    </source>
</evidence>
<dbReference type="Pfam" id="PF13359">
    <property type="entry name" value="DDE_Tnp_4"/>
    <property type="match status" value="1"/>
</dbReference>
<dbReference type="EMBL" id="SSTD01006815">
    <property type="protein sequence ID" value="TYK19700.1"/>
    <property type="molecule type" value="Genomic_DNA"/>
</dbReference>
<evidence type="ECO:0000256" key="3">
    <source>
        <dbReference type="ARBA" id="ARBA00006958"/>
    </source>
</evidence>